<dbReference type="EMBL" id="CP013729">
    <property type="protein sequence ID" value="ALV05216.1"/>
    <property type="molecule type" value="Genomic_DNA"/>
</dbReference>
<keyword evidence="2 4" id="KW-0378">Hydrolase</keyword>
<dbReference type="Proteomes" id="UP000060699">
    <property type="component" value="Chromosome"/>
</dbReference>
<dbReference type="GO" id="GO:0006508">
    <property type="term" value="P:proteolysis"/>
    <property type="evidence" value="ECO:0007669"/>
    <property type="project" value="UniProtKB-KW"/>
</dbReference>
<comment type="caution">
    <text evidence="4">Lacks conserved residue(s) required for the propagation of feature annotation.</text>
</comment>
<proteinExistence type="predicted"/>
<evidence type="ECO:0000313" key="6">
    <source>
        <dbReference type="EMBL" id="ALV05216.1"/>
    </source>
</evidence>
<dbReference type="InterPro" id="IPR030400">
    <property type="entry name" value="Sedolisin_dom"/>
</dbReference>
<feature type="active site" description="Charge relay system" evidence="4">
    <location>
        <position position="258"/>
    </location>
</feature>
<dbReference type="Gene3D" id="3.40.50.200">
    <property type="entry name" value="Peptidase S8/S53 domain"/>
    <property type="match status" value="1"/>
</dbReference>
<accession>A0A0U3N9K5</accession>
<keyword evidence="1 4" id="KW-0645">Protease</keyword>
<evidence type="ECO:0000256" key="3">
    <source>
        <dbReference type="ARBA" id="ARBA00022825"/>
    </source>
</evidence>
<dbReference type="CDD" id="cd04056">
    <property type="entry name" value="Peptidases_S53"/>
    <property type="match status" value="1"/>
</dbReference>
<sequence length="878" mass="87434">MQHLPSLASPGSYRAGPLAAAFLASLVLTLAGCGGGGSEATPGTSPAAAASAASAAALAASLQMQPTYHLSPVLPGAPSEVDRDGSSSSAHQQPRSVSIPASRQGMSTRALTFQEVADGTGRATVLSTNASPQATAAASVTYTPAQIRAAYGLPPVPSNLTGLTALQAAQLGAGQTIYIVDAFHDPYAFGELSAFSSQFGLPACTRKTLSPTATLPLPAPSTTATTCEFYQVASGTGGTIAASFPRYDAQWATEIALDVQWAHAIAPLARIVLVEGSDASLNALGSAIQLANRMGPGVVSMSFGAPEGSYVSNYESLFKASGMTYFAATGDSGTAVNWPAASPSVVAVGGTSLRYSGTGARTETAWSLAGGGISAYVALPSYQNATLLRNTAITRRAVADVSMNADPTTGQYVAVIPNQTTCTFCQVSWVTTGGTSMSAPQWAGLAAVANAQRAQAGKGPMGAPHAALYQALSNATTYATAFLDVTAGSNGLCVICAARAGYEAPTGLGTPNGLNMVNLLASATAPVAPVAPTVVASTVNGNYGMALSFTPSVSATNPVTLSLSGAPAGMVLSGSSVTWPRPVTGSFKVTVTAKDSKNGLTGSGVYTVVIAPPPPPIVSSGSLTTTVGKALSVPVSAGDRYPVKLSLVGAPAGMTLTAPTVNGALLTWPSPVAGTFRFTLRADTTQTGLSSTGSYVVVVNPAGAPQVASGQIALNPGTAWSTSVSVVAANAYTLSLSGAPAGMTISGTGVLSWPSPVAGTYAVTVSARDTKTGLVGSGVINLMVGSSTGPAVFSTVFTGVAGKALSGTISLTDAGASLSGLSLASNQAGIKFSTSLGMATTTVSWPAPVTGNWWIQVSVTDSAGRSSMATIPVIINAK</sequence>
<evidence type="ECO:0000256" key="1">
    <source>
        <dbReference type="ARBA" id="ARBA00022670"/>
    </source>
</evidence>
<protein>
    <submittedName>
        <fullName evidence="6">Peptidase S53</fullName>
    </submittedName>
</protein>
<dbReference type="PANTHER" id="PTHR14218:SF15">
    <property type="entry name" value="TRIPEPTIDYL-PEPTIDASE 1"/>
    <property type="match status" value="1"/>
</dbReference>
<dbReference type="GO" id="GO:0008240">
    <property type="term" value="F:tripeptidyl-peptidase activity"/>
    <property type="evidence" value="ECO:0007669"/>
    <property type="project" value="TreeGrafter"/>
</dbReference>
<feature type="region of interest" description="Disordered" evidence="5">
    <location>
        <begin position="70"/>
        <end position="106"/>
    </location>
</feature>
<evidence type="ECO:0000256" key="4">
    <source>
        <dbReference type="PROSITE-ProRule" id="PRU01032"/>
    </source>
</evidence>
<dbReference type="PATRIC" id="fig|76731.3.peg.731"/>
<evidence type="ECO:0000313" key="7">
    <source>
        <dbReference type="Proteomes" id="UP000060699"/>
    </source>
</evidence>
<dbReference type="Gene3D" id="2.60.40.10">
    <property type="entry name" value="Immunoglobulins"/>
    <property type="match status" value="3"/>
</dbReference>
<dbReference type="SUPFAM" id="SSF52743">
    <property type="entry name" value="Subtilisin-like"/>
    <property type="match status" value="1"/>
</dbReference>
<dbReference type="KEGG" id="rdp:RD2015_720"/>
<gene>
    <name evidence="6" type="ORF">RD2015_720</name>
</gene>
<dbReference type="RefSeq" id="WP_198164889.1">
    <property type="nucleotide sequence ID" value="NZ_CP013729.1"/>
</dbReference>
<dbReference type="InterPro" id="IPR023828">
    <property type="entry name" value="Peptidase_S8_Ser-AS"/>
</dbReference>
<dbReference type="InterPro" id="IPR036852">
    <property type="entry name" value="Peptidase_S8/S53_dom_sf"/>
</dbReference>
<keyword evidence="3 4" id="KW-0720">Serine protease</keyword>
<feature type="active site" description="Charge relay system" evidence="4">
    <location>
        <position position="436"/>
    </location>
</feature>
<keyword evidence="7" id="KW-1185">Reference proteome</keyword>
<dbReference type="InterPro" id="IPR013783">
    <property type="entry name" value="Ig-like_fold"/>
</dbReference>
<feature type="compositionally biased region" description="Polar residues" evidence="5">
    <location>
        <begin position="86"/>
        <end position="106"/>
    </location>
</feature>
<dbReference type="PROSITE" id="PS00138">
    <property type="entry name" value="SUBTILASE_SER"/>
    <property type="match status" value="1"/>
</dbReference>
<organism evidence="6 7">
    <name type="scientific">Roseateles depolymerans</name>
    <dbReference type="NCBI Taxonomy" id="76731"/>
    <lineage>
        <taxon>Bacteria</taxon>
        <taxon>Pseudomonadati</taxon>
        <taxon>Pseudomonadota</taxon>
        <taxon>Betaproteobacteria</taxon>
        <taxon>Burkholderiales</taxon>
        <taxon>Sphaerotilaceae</taxon>
        <taxon>Roseateles</taxon>
    </lineage>
</organism>
<dbReference type="AlphaFoldDB" id="A0A0U3N9K5"/>
<name>A0A0U3N9K5_9BURK</name>
<dbReference type="GO" id="GO:0004252">
    <property type="term" value="F:serine-type endopeptidase activity"/>
    <property type="evidence" value="ECO:0007669"/>
    <property type="project" value="UniProtKB-UniRule"/>
</dbReference>
<evidence type="ECO:0000256" key="2">
    <source>
        <dbReference type="ARBA" id="ARBA00022801"/>
    </source>
</evidence>
<feature type="active site" description="Charge relay system" evidence="4">
    <location>
        <position position="254"/>
    </location>
</feature>
<dbReference type="PANTHER" id="PTHR14218">
    <property type="entry name" value="PROTEASE S8 TRIPEPTIDYL PEPTIDASE I CLN2"/>
    <property type="match status" value="1"/>
</dbReference>
<dbReference type="PROSITE" id="PS51695">
    <property type="entry name" value="SEDOLISIN"/>
    <property type="match status" value="1"/>
</dbReference>
<reference evidence="6 7" key="1">
    <citation type="submission" date="2015-12" db="EMBL/GenBank/DDBJ databases">
        <title>Complete genome of Roseateles depolymerans KCTC 42856.</title>
        <authorList>
            <person name="Kim K.M."/>
        </authorList>
    </citation>
    <scope>NUCLEOTIDE SEQUENCE [LARGE SCALE GENOMIC DNA]</scope>
    <source>
        <strain evidence="6 7">KCTC 42856</strain>
    </source>
</reference>
<evidence type="ECO:0000256" key="5">
    <source>
        <dbReference type="SAM" id="MobiDB-lite"/>
    </source>
</evidence>
<dbReference type="STRING" id="76731.RD2015_720"/>
<dbReference type="InterPro" id="IPR050819">
    <property type="entry name" value="Tripeptidyl-peptidase_I"/>
</dbReference>